<feature type="non-terminal residue" evidence="7">
    <location>
        <position position="1"/>
    </location>
</feature>
<proteinExistence type="predicted"/>
<dbReference type="InterPro" id="IPR036890">
    <property type="entry name" value="HATPase_C_sf"/>
</dbReference>
<dbReference type="PROSITE" id="PS50109">
    <property type="entry name" value="HIS_KIN"/>
    <property type="match status" value="1"/>
</dbReference>
<feature type="domain" description="Histidine kinase" evidence="6">
    <location>
        <begin position="17"/>
        <end position="130"/>
    </location>
</feature>
<keyword evidence="3" id="KW-0808">Transferase</keyword>
<dbReference type="Pfam" id="PF02518">
    <property type="entry name" value="HATPase_c"/>
    <property type="match status" value="1"/>
</dbReference>
<dbReference type="InterPro" id="IPR003594">
    <property type="entry name" value="HATPase_dom"/>
</dbReference>
<keyword evidence="5" id="KW-0902">Two-component regulatory system</keyword>
<dbReference type="PANTHER" id="PTHR43711">
    <property type="entry name" value="TWO-COMPONENT HISTIDINE KINASE"/>
    <property type="match status" value="1"/>
</dbReference>
<organism evidence="7 8">
    <name type="scientific">Methylobacterium marchantiae</name>
    <dbReference type="NCBI Taxonomy" id="600331"/>
    <lineage>
        <taxon>Bacteria</taxon>
        <taxon>Pseudomonadati</taxon>
        <taxon>Pseudomonadota</taxon>
        <taxon>Alphaproteobacteria</taxon>
        <taxon>Hyphomicrobiales</taxon>
        <taxon>Methylobacteriaceae</taxon>
        <taxon>Methylobacterium</taxon>
    </lineage>
</organism>
<dbReference type="RefSeq" id="WP_379041153.1">
    <property type="nucleotide sequence ID" value="NZ_JBHTND010000101.1"/>
</dbReference>
<evidence type="ECO:0000313" key="8">
    <source>
        <dbReference type="Proteomes" id="UP001597176"/>
    </source>
</evidence>
<dbReference type="SUPFAM" id="SSF55874">
    <property type="entry name" value="ATPase domain of HSP90 chaperone/DNA topoisomerase II/histidine kinase"/>
    <property type="match status" value="1"/>
</dbReference>
<evidence type="ECO:0000256" key="2">
    <source>
        <dbReference type="ARBA" id="ARBA00012438"/>
    </source>
</evidence>
<comment type="caution">
    <text evidence="7">The sequence shown here is derived from an EMBL/GenBank/DDBJ whole genome shotgun (WGS) entry which is preliminary data.</text>
</comment>
<evidence type="ECO:0000256" key="1">
    <source>
        <dbReference type="ARBA" id="ARBA00000085"/>
    </source>
</evidence>
<sequence>PSAHTVECSAQDSLGSVDADRRLLARAVGNLVRNAQKYATRRIALSANRTAAGGLEIVVEDDGPGIPPEERERIFEPFYRLDRSRDRATGGFGLGLSIAHKAVALHGGSLHVEDALLGGARFVVTLPPERVL</sequence>
<evidence type="ECO:0000313" key="7">
    <source>
        <dbReference type="EMBL" id="MFD1304224.1"/>
    </source>
</evidence>
<evidence type="ECO:0000256" key="3">
    <source>
        <dbReference type="ARBA" id="ARBA00022679"/>
    </source>
</evidence>
<dbReference type="EC" id="2.7.13.3" evidence="2"/>
<keyword evidence="4 7" id="KW-0418">Kinase</keyword>
<evidence type="ECO:0000259" key="6">
    <source>
        <dbReference type="PROSITE" id="PS50109"/>
    </source>
</evidence>
<dbReference type="PANTHER" id="PTHR43711:SF1">
    <property type="entry name" value="HISTIDINE KINASE 1"/>
    <property type="match status" value="1"/>
</dbReference>
<dbReference type="SMART" id="SM00387">
    <property type="entry name" value="HATPase_c"/>
    <property type="match status" value="1"/>
</dbReference>
<dbReference type="InterPro" id="IPR004358">
    <property type="entry name" value="Sig_transdc_His_kin-like_C"/>
</dbReference>
<dbReference type="EMBL" id="JBHTND010000101">
    <property type="protein sequence ID" value="MFD1304224.1"/>
    <property type="molecule type" value="Genomic_DNA"/>
</dbReference>
<dbReference type="PRINTS" id="PR00344">
    <property type="entry name" value="BCTRLSENSOR"/>
</dbReference>
<dbReference type="InterPro" id="IPR005467">
    <property type="entry name" value="His_kinase_dom"/>
</dbReference>
<dbReference type="GO" id="GO:0016301">
    <property type="term" value="F:kinase activity"/>
    <property type="evidence" value="ECO:0007669"/>
    <property type="project" value="UniProtKB-KW"/>
</dbReference>
<accession>A0ABW3X6A3</accession>
<name>A0ABW3X6A3_9HYPH</name>
<reference evidence="8" key="1">
    <citation type="journal article" date="2019" name="Int. J. Syst. Evol. Microbiol.">
        <title>The Global Catalogue of Microorganisms (GCM) 10K type strain sequencing project: providing services to taxonomists for standard genome sequencing and annotation.</title>
        <authorList>
            <consortium name="The Broad Institute Genomics Platform"/>
            <consortium name="The Broad Institute Genome Sequencing Center for Infectious Disease"/>
            <person name="Wu L."/>
            <person name="Ma J."/>
        </authorList>
    </citation>
    <scope>NUCLEOTIDE SEQUENCE [LARGE SCALE GENOMIC DNA]</scope>
    <source>
        <strain evidence="8">CCUG 56108</strain>
    </source>
</reference>
<gene>
    <name evidence="7" type="ORF">ACFQ4G_22000</name>
</gene>
<dbReference type="InterPro" id="IPR050736">
    <property type="entry name" value="Sensor_HK_Regulatory"/>
</dbReference>
<comment type="catalytic activity">
    <reaction evidence="1">
        <text>ATP + protein L-histidine = ADP + protein N-phospho-L-histidine.</text>
        <dbReference type="EC" id="2.7.13.3"/>
    </reaction>
</comment>
<keyword evidence="8" id="KW-1185">Reference proteome</keyword>
<protein>
    <recommendedName>
        <fullName evidence="2">histidine kinase</fullName>
        <ecNumber evidence="2">2.7.13.3</ecNumber>
    </recommendedName>
</protein>
<evidence type="ECO:0000256" key="5">
    <source>
        <dbReference type="ARBA" id="ARBA00023012"/>
    </source>
</evidence>
<dbReference type="Gene3D" id="3.30.565.10">
    <property type="entry name" value="Histidine kinase-like ATPase, C-terminal domain"/>
    <property type="match status" value="1"/>
</dbReference>
<evidence type="ECO:0000256" key="4">
    <source>
        <dbReference type="ARBA" id="ARBA00022777"/>
    </source>
</evidence>
<dbReference type="Proteomes" id="UP001597176">
    <property type="component" value="Unassembled WGS sequence"/>
</dbReference>